<sequence>MHYVEQTVELEASVAAPPSPVPALHEDPIQLHTQNYQVEQLTENPTEPHINQRRSERGRQPPIWMKGFVSLNIHEDTPYAISKYIAYDKLNSQYQAYIAKTSTVTEPKAYSEALKDPRWVDAMKDEIEALPKNHTWEITSLPAGKILKGCKWIYKVKHKSTGEIKRFKARLVAKDNSMHQRKDTLELISELGLSTTKPVSSPMDINVKLTTKEYDDHLAKIGTDIAVHPPTDQNADILYDAQTLSQNLHQPKKSFMDAAIRIVKYVKKEPGKGIILSKNKSEGITAYCDAE</sequence>
<name>A0AC58RXB0_TOBAC</name>
<gene>
    <name evidence="2" type="primary">LOC142164075</name>
</gene>
<reference evidence="2" key="2">
    <citation type="submission" date="2025-08" db="UniProtKB">
        <authorList>
            <consortium name="RefSeq"/>
        </authorList>
    </citation>
    <scope>IDENTIFICATION</scope>
    <source>
        <tissue evidence="2">Leaf</tissue>
    </source>
</reference>
<evidence type="ECO:0000313" key="2">
    <source>
        <dbReference type="RefSeq" id="XP_075077347.1"/>
    </source>
</evidence>
<reference evidence="1" key="1">
    <citation type="journal article" date="2014" name="Nat. Commun.">
        <title>The tobacco genome sequence and its comparison with those of tomato and potato.</title>
        <authorList>
            <person name="Sierro N."/>
            <person name="Battey J.N."/>
            <person name="Ouadi S."/>
            <person name="Bakaher N."/>
            <person name="Bovet L."/>
            <person name="Willig A."/>
            <person name="Goepfert S."/>
            <person name="Peitsch M.C."/>
            <person name="Ivanov N.V."/>
        </authorList>
    </citation>
    <scope>NUCLEOTIDE SEQUENCE [LARGE SCALE GENOMIC DNA]</scope>
</reference>
<evidence type="ECO:0000313" key="1">
    <source>
        <dbReference type="Proteomes" id="UP000790787"/>
    </source>
</evidence>
<organism evidence="1 2">
    <name type="scientific">Nicotiana tabacum</name>
    <name type="common">Common tobacco</name>
    <dbReference type="NCBI Taxonomy" id="4097"/>
    <lineage>
        <taxon>Eukaryota</taxon>
        <taxon>Viridiplantae</taxon>
        <taxon>Streptophyta</taxon>
        <taxon>Embryophyta</taxon>
        <taxon>Tracheophyta</taxon>
        <taxon>Spermatophyta</taxon>
        <taxon>Magnoliopsida</taxon>
        <taxon>eudicotyledons</taxon>
        <taxon>Gunneridae</taxon>
        <taxon>Pentapetalae</taxon>
        <taxon>asterids</taxon>
        <taxon>lamiids</taxon>
        <taxon>Solanales</taxon>
        <taxon>Solanaceae</taxon>
        <taxon>Nicotianoideae</taxon>
        <taxon>Nicotianeae</taxon>
        <taxon>Nicotiana</taxon>
    </lineage>
</organism>
<keyword evidence="1" id="KW-1185">Reference proteome</keyword>
<dbReference type="RefSeq" id="XP_075077347.1">
    <property type="nucleotide sequence ID" value="XM_075221246.1"/>
</dbReference>
<accession>A0AC58RXB0</accession>
<protein>
    <submittedName>
        <fullName evidence="2">Uncharacterized protein LOC142164075</fullName>
    </submittedName>
</protein>
<proteinExistence type="predicted"/>
<dbReference type="Proteomes" id="UP000790787">
    <property type="component" value="Chromosome 9"/>
</dbReference>